<feature type="region of interest" description="Disordered" evidence="6">
    <location>
        <begin position="213"/>
        <end position="252"/>
    </location>
</feature>
<keyword evidence="3" id="KW-0238">DNA-binding</keyword>
<dbReference type="InterPro" id="IPR017930">
    <property type="entry name" value="Myb_dom"/>
</dbReference>
<keyword evidence="2" id="KW-0805">Transcription regulation</keyword>
<dbReference type="Gene3D" id="1.10.10.60">
    <property type="entry name" value="Homeodomain-like"/>
    <property type="match status" value="2"/>
</dbReference>
<evidence type="ECO:0000256" key="5">
    <source>
        <dbReference type="ARBA" id="ARBA00023242"/>
    </source>
</evidence>
<proteinExistence type="predicted"/>
<keyword evidence="5" id="KW-0539">Nucleus</keyword>
<protein>
    <submittedName>
        <fullName evidence="9">OLC1v1004424C1</fullName>
    </submittedName>
</protein>
<evidence type="ECO:0000256" key="4">
    <source>
        <dbReference type="ARBA" id="ARBA00023163"/>
    </source>
</evidence>
<dbReference type="Pfam" id="PF00249">
    <property type="entry name" value="Myb_DNA-binding"/>
    <property type="match status" value="2"/>
</dbReference>
<evidence type="ECO:0000313" key="9">
    <source>
        <dbReference type="EMBL" id="CAI9105493.1"/>
    </source>
</evidence>
<dbReference type="PROSITE" id="PS50090">
    <property type="entry name" value="MYB_LIKE"/>
    <property type="match status" value="2"/>
</dbReference>
<evidence type="ECO:0000259" key="8">
    <source>
        <dbReference type="PROSITE" id="PS51294"/>
    </source>
</evidence>
<feature type="domain" description="HTH myb-type" evidence="8">
    <location>
        <begin position="62"/>
        <end position="116"/>
    </location>
</feature>
<dbReference type="GO" id="GO:0005634">
    <property type="term" value="C:nucleus"/>
    <property type="evidence" value="ECO:0007669"/>
    <property type="project" value="UniProtKB-SubCell"/>
</dbReference>
<accession>A0AAV1DEX6</accession>
<dbReference type="PANTHER" id="PTHR47999:SF96">
    <property type="entry name" value="TRANSCRIPTION REPRESSOR MYB6-LIKE"/>
    <property type="match status" value="1"/>
</dbReference>
<keyword evidence="10" id="KW-1185">Reference proteome</keyword>
<dbReference type="SUPFAM" id="SSF46689">
    <property type="entry name" value="Homeodomain-like"/>
    <property type="match status" value="1"/>
</dbReference>
<evidence type="ECO:0000256" key="1">
    <source>
        <dbReference type="ARBA" id="ARBA00004123"/>
    </source>
</evidence>
<comment type="subcellular location">
    <subcellularLocation>
        <location evidence="1">Nucleus</location>
    </subcellularLocation>
</comment>
<dbReference type="PROSITE" id="PS51294">
    <property type="entry name" value="HTH_MYB"/>
    <property type="match status" value="2"/>
</dbReference>
<reference evidence="9" key="1">
    <citation type="submission" date="2023-03" db="EMBL/GenBank/DDBJ databases">
        <authorList>
            <person name="Julca I."/>
        </authorList>
    </citation>
    <scope>NUCLEOTIDE SEQUENCE</scope>
</reference>
<dbReference type="EMBL" id="OX459122">
    <property type="protein sequence ID" value="CAI9105493.1"/>
    <property type="molecule type" value="Genomic_DNA"/>
</dbReference>
<dbReference type="AlphaFoldDB" id="A0AAV1DEX6"/>
<dbReference type="FunFam" id="1.10.10.60:FF:000121">
    <property type="entry name" value="Myb transcription factor"/>
    <property type="match status" value="1"/>
</dbReference>
<organism evidence="9 10">
    <name type="scientific">Oldenlandia corymbosa var. corymbosa</name>
    <dbReference type="NCBI Taxonomy" id="529605"/>
    <lineage>
        <taxon>Eukaryota</taxon>
        <taxon>Viridiplantae</taxon>
        <taxon>Streptophyta</taxon>
        <taxon>Embryophyta</taxon>
        <taxon>Tracheophyta</taxon>
        <taxon>Spermatophyta</taxon>
        <taxon>Magnoliopsida</taxon>
        <taxon>eudicotyledons</taxon>
        <taxon>Gunneridae</taxon>
        <taxon>Pentapetalae</taxon>
        <taxon>asterids</taxon>
        <taxon>lamiids</taxon>
        <taxon>Gentianales</taxon>
        <taxon>Rubiaceae</taxon>
        <taxon>Rubioideae</taxon>
        <taxon>Spermacoceae</taxon>
        <taxon>Hedyotis-Oldenlandia complex</taxon>
        <taxon>Oldenlandia</taxon>
    </lineage>
</organism>
<feature type="domain" description="Myb-like" evidence="7">
    <location>
        <begin position="9"/>
        <end position="61"/>
    </location>
</feature>
<feature type="compositionally biased region" description="Polar residues" evidence="6">
    <location>
        <begin position="118"/>
        <end position="130"/>
    </location>
</feature>
<evidence type="ECO:0000256" key="3">
    <source>
        <dbReference type="ARBA" id="ARBA00023125"/>
    </source>
</evidence>
<sequence length="367" mass="39967">MGRAPCCEKVGLKRGRWSAEEDKLLINYIEANGEGSWRALPKNAGLLRCGKSCRLRWINYLRSDLKRGNISAEEEELIVRLQATLGNRWSLIAGHLPGRTDNEIKNYWNSHLSRKIQGSQISSDQNQAGESSSLSSGDSTTTKATGQKRKHKAPVKSAAAGGRAGSKSRQPNHKKKKPISTSDNTDHPSSSEEPSSEAPEVDKNVQEAIFDDINFTGPDPLAGDELSPSRSISGDHMCSSSSSTTDSRPLGRDYDQKQCTSEFTSFEDLLAVDSADRHGLMDIMDCDFDGDRNNWDIDNDDGADLAAVFNVEAQDMLSWLWDFDDSISAGLDAGAGVGDLEYGNVPTAAAAARVDEKHDAMVAWLLS</sequence>
<feature type="domain" description="Myb-like" evidence="7">
    <location>
        <begin position="62"/>
        <end position="112"/>
    </location>
</feature>
<feature type="compositionally biased region" description="Low complexity" evidence="6">
    <location>
        <begin position="131"/>
        <end position="142"/>
    </location>
</feature>
<dbReference type="PANTHER" id="PTHR47999">
    <property type="entry name" value="TRANSCRIPTION FACTOR MYB8-RELATED-RELATED"/>
    <property type="match status" value="1"/>
</dbReference>
<evidence type="ECO:0000313" key="10">
    <source>
        <dbReference type="Proteomes" id="UP001161247"/>
    </source>
</evidence>
<gene>
    <name evidence="9" type="ORF">OLC1_LOCUS14176</name>
</gene>
<dbReference type="InterPro" id="IPR001005">
    <property type="entry name" value="SANT/Myb"/>
</dbReference>
<dbReference type="GO" id="GO:0003677">
    <property type="term" value="F:DNA binding"/>
    <property type="evidence" value="ECO:0007669"/>
    <property type="project" value="UniProtKB-KW"/>
</dbReference>
<name>A0AAV1DEX6_OLDCO</name>
<dbReference type="SMART" id="SM00717">
    <property type="entry name" value="SANT"/>
    <property type="match status" value="2"/>
</dbReference>
<dbReference type="Proteomes" id="UP001161247">
    <property type="component" value="Chromosome 5"/>
</dbReference>
<evidence type="ECO:0000259" key="7">
    <source>
        <dbReference type="PROSITE" id="PS50090"/>
    </source>
</evidence>
<keyword evidence="4" id="KW-0804">Transcription</keyword>
<evidence type="ECO:0000256" key="2">
    <source>
        <dbReference type="ARBA" id="ARBA00023015"/>
    </source>
</evidence>
<feature type="domain" description="HTH myb-type" evidence="8">
    <location>
        <begin position="9"/>
        <end position="61"/>
    </location>
</feature>
<evidence type="ECO:0000256" key="6">
    <source>
        <dbReference type="SAM" id="MobiDB-lite"/>
    </source>
</evidence>
<feature type="region of interest" description="Disordered" evidence="6">
    <location>
        <begin position="118"/>
        <end position="201"/>
    </location>
</feature>
<dbReference type="CDD" id="cd00167">
    <property type="entry name" value="SANT"/>
    <property type="match status" value="2"/>
</dbReference>
<dbReference type="InterPro" id="IPR009057">
    <property type="entry name" value="Homeodomain-like_sf"/>
</dbReference>
<feature type="compositionally biased region" description="Low complexity" evidence="6">
    <location>
        <begin position="156"/>
        <end position="169"/>
    </location>
</feature>
<dbReference type="InterPro" id="IPR015495">
    <property type="entry name" value="Myb_TF_plants"/>
</dbReference>